<feature type="transmembrane region" description="Helical" evidence="7">
    <location>
        <begin position="279"/>
        <end position="299"/>
    </location>
</feature>
<keyword evidence="5 7" id="KW-1133">Transmembrane helix</keyword>
<dbReference type="EMBL" id="JBHUOZ010000001">
    <property type="protein sequence ID" value="MFD2918597.1"/>
    <property type="molecule type" value="Genomic_DNA"/>
</dbReference>
<evidence type="ECO:0000256" key="7">
    <source>
        <dbReference type="SAM" id="Phobius"/>
    </source>
</evidence>
<keyword evidence="3" id="KW-1003">Cell membrane</keyword>
<accession>A0ABW6A1F1</accession>
<evidence type="ECO:0000256" key="6">
    <source>
        <dbReference type="ARBA" id="ARBA00023136"/>
    </source>
</evidence>
<dbReference type="Proteomes" id="UP001597511">
    <property type="component" value="Unassembled WGS sequence"/>
</dbReference>
<sequence length="419" mass="46763">MPDSNFSFLKNVLLHSLTAYGGPQAHFAMMMKTFVKQKNYITENELLEYNALCQLLPGASSTQIIALVGYKRGGLPLAILTLMIWVLPASIFMGALSFLLHMIDKRDIETDLFKFIAPMAVGFLLFSCLKTFPLAIKNGVSWIIMILASAITYFFFQSPFVFPALIVAGGITTNITNKRKPEIIAERRKIQWNNLWLFIAIFVVAGVLSETARRQNWEYRKPINLFESNYRMGSLVFGGGQVLMPMMMEQYSIRPEAVRHRNPDVIQIDKADMYTGMGLVRAMPGPVFSIASFTGGMALRDMGNTPTQRGIMQAVGCAIATVGIFLPSFLLVLFFFPIWNNLKKYTVIHRSLEGINAAVLGIMIGSTFYMMKDISITDANVLSVLNLGVIVGTSLLLFFSRIPAPVIVLVCLGLGYWWI</sequence>
<protein>
    <submittedName>
        <fullName evidence="8">Chromate transporter</fullName>
    </submittedName>
</protein>
<comment type="similarity">
    <text evidence="2">Belongs to the chromate ion transporter (CHR) (TC 2.A.51) family.</text>
</comment>
<feature type="transmembrane region" description="Helical" evidence="7">
    <location>
        <begin position="311"/>
        <end position="339"/>
    </location>
</feature>
<evidence type="ECO:0000256" key="4">
    <source>
        <dbReference type="ARBA" id="ARBA00022692"/>
    </source>
</evidence>
<keyword evidence="6 7" id="KW-0472">Membrane</keyword>
<dbReference type="Pfam" id="PF02417">
    <property type="entry name" value="Chromate_transp"/>
    <property type="match status" value="2"/>
</dbReference>
<feature type="transmembrane region" description="Helical" evidence="7">
    <location>
        <begin position="351"/>
        <end position="370"/>
    </location>
</feature>
<keyword evidence="9" id="KW-1185">Reference proteome</keyword>
<organism evidence="8 9">
    <name type="scientific">Terrimonas rubra</name>
    <dbReference type="NCBI Taxonomy" id="1035890"/>
    <lineage>
        <taxon>Bacteria</taxon>
        <taxon>Pseudomonadati</taxon>
        <taxon>Bacteroidota</taxon>
        <taxon>Chitinophagia</taxon>
        <taxon>Chitinophagales</taxon>
        <taxon>Chitinophagaceae</taxon>
        <taxon>Terrimonas</taxon>
    </lineage>
</organism>
<dbReference type="InterPro" id="IPR014047">
    <property type="entry name" value="Chr_Tranpt_l_chain"/>
</dbReference>
<dbReference type="PANTHER" id="PTHR33567:SF3">
    <property type="entry name" value="CHROMATE ION TRANSPORTER (EUROFUNG)"/>
    <property type="match status" value="1"/>
</dbReference>
<proteinExistence type="inferred from homology"/>
<dbReference type="RefSeq" id="WP_386094950.1">
    <property type="nucleotide sequence ID" value="NZ_JBHUOZ010000001.1"/>
</dbReference>
<feature type="transmembrane region" description="Helical" evidence="7">
    <location>
        <begin position="142"/>
        <end position="171"/>
    </location>
</feature>
<feature type="transmembrane region" description="Helical" evidence="7">
    <location>
        <begin position="192"/>
        <end position="209"/>
    </location>
</feature>
<name>A0ABW6A1F1_9BACT</name>
<dbReference type="InterPro" id="IPR003370">
    <property type="entry name" value="Chromate_transpt"/>
</dbReference>
<evidence type="ECO:0000313" key="8">
    <source>
        <dbReference type="EMBL" id="MFD2918597.1"/>
    </source>
</evidence>
<feature type="transmembrane region" description="Helical" evidence="7">
    <location>
        <begin position="390"/>
        <end position="418"/>
    </location>
</feature>
<dbReference type="PANTHER" id="PTHR33567">
    <property type="entry name" value="CHROMATE ION TRANSPORTER (EUROFUNG)"/>
    <property type="match status" value="1"/>
</dbReference>
<reference evidence="9" key="1">
    <citation type="journal article" date="2019" name="Int. J. Syst. Evol. Microbiol.">
        <title>The Global Catalogue of Microorganisms (GCM) 10K type strain sequencing project: providing services to taxonomists for standard genome sequencing and annotation.</title>
        <authorList>
            <consortium name="The Broad Institute Genomics Platform"/>
            <consortium name="The Broad Institute Genome Sequencing Center for Infectious Disease"/>
            <person name="Wu L."/>
            <person name="Ma J."/>
        </authorList>
    </citation>
    <scope>NUCLEOTIDE SEQUENCE [LARGE SCALE GENOMIC DNA]</scope>
    <source>
        <strain evidence="9">KCTC 23299</strain>
    </source>
</reference>
<feature type="transmembrane region" description="Helical" evidence="7">
    <location>
        <begin position="77"/>
        <end position="100"/>
    </location>
</feature>
<comment type="subcellular location">
    <subcellularLocation>
        <location evidence="1">Cell membrane</location>
        <topology evidence="1">Multi-pass membrane protein</topology>
    </subcellularLocation>
</comment>
<gene>
    <name evidence="8" type="ORF">ACFS6H_02675</name>
</gene>
<evidence type="ECO:0000256" key="5">
    <source>
        <dbReference type="ARBA" id="ARBA00022989"/>
    </source>
</evidence>
<feature type="transmembrane region" description="Helical" evidence="7">
    <location>
        <begin position="112"/>
        <end position="136"/>
    </location>
</feature>
<evidence type="ECO:0000313" key="9">
    <source>
        <dbReference type="Proteomes" id="UP001597511"/>
    </source>
</evidence>
<evidence type="ECO:0000256" key="3">
    <source>
        <dbReference type="ARBA" id="ARBA00022475"/>
    </source>
</evidence>
<evidence type="ECO:0000256" key="1">
    <source>
        <dbReference type="ARBA" id="ARBA00004651"/>
    </source>
</evidence>
<keyword evidence="4 7" id="KW-0812">Transmembrane</keyword>
<dbReference type="PIRSF" id="PIRSF004810">
    <property type="entry name" value="ChrA"/>
    <property type="match status" value="1"/>
</dbReference>
<evidence type="ECO:0000256" key="2">
    <source>
        <dbReference type="ARBA" id="ARBA00005262"/>
    </source>
</evidence>
<comment type="caution">
    <text evidence="8">The sequence shown here is derived from an EMBL/GenBank/DDBJ whole genome shotgun (WGS) entry which is preliminary data.</text>
</comment>